<feature type="transmembrane region" description="Helical" evidence="1">
    <location>
        <begin position="117"/>
        <end position="142"/>
    </location>
</feature>
<keyword evidence="1" id="KW-0472">Membrane</keyword>
<name>A0A1J0W3K8_9NOCA</name>
<evidence type="ECO:0000313" key="3">
    <source>
        <dbReference type="Proteomes" id="UP000183810"/>
    </source>
</evidence>
<organism evidence="2 3">
    <name type="scientific">Nocardia mangyaensis</name>
    <dbReference type="NCBI Taxonomy" id="2213200"/>
    <lineage>
        <taxon>Bacteria</taxon>
        <taxon>Bacillati</taxon>
        <taxon>Actinomycetota</taxon>
        <taxon>Actinomycetes</taxon>
        <taxon>Mycobacteriales</taxon>
        <taxon>Nocardiaceae</taxon>
        <taxon>Nocardia</taxon>
    </lineage>
</organism>
<proteinExistence type="predicted"/>
<feature type="transmembrane region" description="Helical" evidence="1">
    <location>
        <begin position="92"/>
        <end position="111"/>
    </location>
</feature>
<accession>A0A1J0W3K8</accession>
<protein>
    <submittedName>
        <fullName evidence="2">Uncharacterized protein</fullName>
    </submittedName>
</protein>
<feature type="transmembrane region" description="Helical" evidence="1">
    <location>
        <begin position="175"/>
        <end position="196"/>
    </location>
</feature>
<keyword evidence="1" id="KW-1133">Transmembrane helix</keyword>
<reference evidence="2" key="1">
    <citation type="submission" date="2016-11" db="EMBL/GenBank/DDBJ databases">
        <authorList>
            <person name="Jaros S."/>
            <person name="Januszkiewicz K."/>
            <person name="Wedrychowicz H."/>
        </authorList>
    </citation>
    <scope>NUCLEOTIDE SEQUENCE [LARGE SCALE GENOMIC DNA]</scope>
    <source>
        <strain evidence="2">Y48</strain>
    </source>
</reference>
<dbReference type="AlphaFoldDB" id="A0A1J0W3K8"/>
<evidence type="ECO:0000313" key="2">
    <source>
        <dbReference type="EMBL" id="APE38850.1"/>
    </source>
</evidence>
<sequence>MAVVVTCADVATAAPASPAVSNIERTTTYAGHEIAFIDDRTMTIDGHTLTVDDQNVVRVDNRPVSFQAVSTPAEALLSIDGPMAGLDKVGTGALVGAGVGAAAAGIPAAVVGAVPGAVVGGVVGAGAGFLIGIGTVAAGILIGSLAGCVTTGCIINVPVFIAGLAAQAVIAGPSIAIGAVAGVAIGAAIGAGIAGLPAAGIGALVGSGIGAAAVTLNPELVP</sequence>
<keyword evidence="3" id="KW-1185">Reference proteome</keyword>
<dbReference type="OrthoDB" id="4571377at2"/>
<keyword evidence="1" id="KW-0812">Transmembrane</keyword>
<dbReference type="EMBL" id="CP018082">
    <property type="protein sequence ID" value="APE38850.1"/>
    <property type="molecule type" value="Genomic_DNA"/>
</dbReference>
<dbReference type="Proteomes" id="UP000183810">
    <property type="component" value="Chromosome"/>
</dbReference>
<dbReference type="KEGG" id="nsl:BOX37_29665"/>
<gene>
    <name evidence="2" type="ORF">BOX37_29665</name>
</gene>
<evidence type="ECO:0000256" key="1">
    <source>
        <dbReference type="SAM" id="Phobius"/>
    </source>
</evidence>